<accession>W1J7P4</accession>
<comment type="caution">
    <text evidence="1">The sequence shown here is derived from an EMBL/GenBank/DDBJ whole genome shotgun (WGS) entry which is preliminary data.</text>
</comment>
<sequence>MNDTLYFIVNPGVGTCFQGGEHLAVGTLFIPGFCQNKIIFIVGELGNNFFIHPVNLEIT</sequence>
<proteinExistence type="predicted"/>
<dbReference type="Proteomes" id="UP000019202">
    <property type="component" value="Unassembled WGS sequence"/>
</dbReference>
<name>W1J7P4_9GAMM</name>
<protein>
    <submittedName>
        <fullName evidence="1">Uncharacterized protein</fullName>
    </submittedName>
</protein>
<dbReference type="AlphaFoldDB" id="W1J7P4"/>
<dbReference type="EMBL" id="CBXF010000143">
    <property type="protein sequence ID" value="CDL85500.1"/>
    <property type="molecule type" value="Genomic_DNA"/>
</dbReference>
<organism evidence="1 2">
    <name type="scientific">Xenorhabdus szentirmaii DSM 16338</name>
    <dbReference type="NCBI Taxonomy" id="1427518"/>
    <lineage>
        <taxon>Bacteria</taxon>
        <taxon>Pseudomonadati</taxon>
        <taxon>Pseudomonadota</taxon>
        <taxon>Gammaproteobacteria</taxon>
        <taxon>Enterobacterales</taxon>
        <taxon>Morganellaceae</taxon>
        <taxon>Xenorhabdus</taxon>
    </lineage>
</organism>
<evidence type="ECO:0000313" key="2">
    <source>
        <dbReference type="Proteomes" id="UP000019202"/>
    </source>
</evidence>
<evidence type="ECO:0000313" key="1">
    <source>
        <dbReference type="EMBL" id="CDL85500.1"/>
    </source>
</evidence>
<keyword evidence="2" id="KW-1185">Reference proteome</keyword>
<reference evidence="1" key="1">
    <citation type="submission" date="2013-11" db="EMBL/GenBank/DDBJ databases">
        <title>Draft genome sequence and annotation of the entomopathogenic bacteria, Xenorhabdus cabanillasi strain JM26 and Xenorhabdus szentirmai strain DSM 16338.</title>
        <authorList>
            <person name="Gualtieri M."/>
            <person name="Ogier J.C."/>
            <person name="Pages S."/>
            <person name="Givaudan A."/>
            <person name="Gaudriault S."/>
        </authorList>
    </citation>
    <scope>NUCLEOTIDE SEQUENCE [LARGE SCALE GENOMIC DNA]</scope>
    <source>
        <strain evidence="1">DSM 16338</strain>
    </source>
</reference>
<gene>
    <name evidence="1" type="ORF">XSR1_80006</name>
</gene>